<gene>
    <name evidence="2" type="ORF">Cylst_4715</name>
</gene>
<dbReference type="Proteomes" id="UP000010475">
    <property type="component" value="Chromosome"/>
</dbReference>
<reference evidence="2 3" key="1">
    <citation type="submission" date="2012-06" db="EMBL/GenBank/DDBJ databases">
        <title>Finished chromosome of genome of Cylindrospermum stagnale PCC 7417.</title>
        <authorList>
            <consortium name="US DOE Joint Genome Institute"/>
            <person name="Gugger M."/>
            <person name="Coursin T."/>
            <person name="Rippka R."/>
            <person name="Tandeau De Marsac N."/>
            <person name="Huntemann M."/>
            <person name="Wei C.-L."/>
            <person name="Han J."/>
            <person name="Detter J.C."/>
            <person name="Han C."/>
            <person name="Tapia R."/>
            <person name="Chen A."/>
            <person name="Kyrpides N."/>
            <person name="Mavromatis K."/>
            <person name="Markowitz V."/>
            <person name="Szeto E."/>
            <person name="Ivanova N."/>
            <person name="Pagani I."/>
            <person name="Pati A."/>
            <person name="Goodwin L."/>
            <person name="Nordberg H.P."/>
            <person name="Cantor M.N."/>
            <person name="Hua S.X."/>
            <person name="Woyke T."/>
            <person name="Kerfeld C.A."/>
        </authorList>
    </citation>
    <scope>NUCLEOTIDE SEQUENCE [LARGE SCALE GENOMIC DNA]</scope>
    <source>
        <strain evidence="2 3">PCC 7417</strain>
    </source>
</reference>
<accession>K9X3V7</accession>
<keyword evidence="2" id="KW-0255">Endonuclease</keyword>
<dbReference type="GO" id="GO:0015666">
    <property type="term" value="F:restriction endodeoxyribonuclease activity"/>
    <property type="evidence" value="ECO:0007669"/>
    <property type="project" value="TreeGrafter"/>
</dbReference>
<dbReference type="PANTHER" id="PTHR30015:SF7">
    <property type="entry name" value="TYPE IV METHYL-DIRECTED RESTRICTION ENZYME ECOKMRR"/>
    <property type="match status" value="1"/>
</dbReference>
<dbReference type="eggNOG" id="COG1715">
    <property type="taxonomic scope" value="Bacteria"/>
</dbReference>
<keyword evidence="2" id="KW-0540">Nuclease</keyword>
<dbReference type="PANTHER" id="PTHR30015">
    <property type="entry name" value="MRR RESTRICTION SYSTEM PROTEIN"/>
    <property type="match status" value="1"/>
</dbReference>
<dbReference type="InterPro" id="IPR052906">
    <property type="entry name" value="Type_IV_Methyl-Rstrct_Enzyme"/>
</dbReference>
<keyword evidence="2" id="KW-0378">Hydrolase</keyword>
<protein>
    <submittedName>
        <fullName evidence="2">Restriction endonuclease</fullName>
    </submittedName>
</protein>
<evidence type="ECO:0000259" key="1">
    <source>
        <dbReference type="Pfam" id="PF04471"/>
    </source>
</evidence>
<evidence type="ECO:0000313" key="2">
    <source>
        <dbReference type="EMBL" id="AFZ26779.1"/>
    </source>
</evidence>
<sequence>MKYQGTYDICYNEETDEYGILDFPPLEVENRVLAEVERIYPGMKIPLSKVKTGELDRELAFIQQGKKLSTFEPTLATVIAVIKDASRKFAQLIAQNSQSLEEIEWRDLERTLAEVLEGIGFSVELTPGSKDGGKDIIVKYVVSGIKQTYIVEIKHWRAGSRVGHSTISDFLNVIVLEHRQGGLFLSTSGYCDNVFEIISKIERQTLRLGGKEKIVSLCKTYIKAQSGVWTPPDKLTDVLFEQTL</sequence>
<proteinExistence type="predicted"/>
<feature type="domain" description="Restriction endonuclease type IV Mrr" evidence="1">
    <location>
        <begin position="100"/>
        <end position="209"/>
    </location>
</feature>
<evidence type="ECO:0000313" key="3">
    <source>
        <dbReference type="Proteomes" id="UP000010475"/>
    </source>
</evidence>
<dbReference type="EMBL" id="CP003642">
    <property type="protein sequence ID" value="AFZ26779.1"/>
    <property type="molecule type" value="Genomic_DNA"/>
</dbReference>
<dbReference type="RefSeq" id="WP_015210016.1">
    <property type="nucleotide sequence ID" value="NC_019757.1"/>
</dbReference>
<dbReference type="InterPro" id="IPR011856">
    <property type="entry name" value="tRNA_endonuc-like_dom_sf"/>
</dbReference>
<dbReference type="GO" id="GO:0009307">
    <property type="term" value="P:DNA restriction-modification system"/>
    <property type="evidence" value="ECO:0007669"/>
    <property type="project" value="InterPro"/>
</dbReference>
<dbReference type="Gene3D" id="3.40.1350.10">
    <property type="match status" value="1"/>
</dbReference>
<dbReference type="InterPro" id="IPR007560">
    <property type="entry name" value="Restrct_endonuc_IV_Mrr"/>
</dbReference>
<dbReference type="Pfam" id="PF04471">
    <property type="entry name" value="Mrr_cat"/>
    <property type="match status" value="1"/>
</dbReference>
<dbReference type="STRING" id="56107.Cylst_4715"/>
<dbReference type="PATRIC" id="fig|56107.3.peg.5184"/>
<dbReference type="AlphaFoldDB" id="K9X3V7"/>
<name>K9X3V7_9NOST</name>
<keyword evidence="3" id="KW-1185">Reference proteome</keyword>
<dbReference type="KEGG" id="csg:Cylst_4715"/>
<organism evidence="2 3">
    <name type="scientific">Cylindrospermum stagnale PCC 7417</name>
    <dbReference type="NCBI Taxonomy" id="56107"/>
    <lineage>
        <taxon>Bacteria</taxon>
        <taxon>Bacillati</taxon>
        <taxon>Cyanobacteriota</taxon>
        <taxon>Cyanophyceae</taxon>
        <taxon>Nostocales</taxon>
        <taxon>Nostocaceae</taxon>
        <taxon>Cylindrospermum</taxon>
    </lineage>
</organism>
<dbReference type="HOGENOM" id="CLU_1136580_0_0_3"/>
<dbReference type="GO" id="GO:0003677">
    <property type="term" value="F:DNA binding"/>
    <property type="evidence" value="ECO:0007669"/>
    <property type="project" value="InterPro"/>
</dbReference>
<dbReference type="InterPro" id="IPR011335">
    <property type="entry name" value="Restrct_endonuc-II-like"/>
</dbReference>
<dbReference type="SUPFAM" id="SSF52980">
    <property type="entry name" value="Restriction endonuclease-like"/>
    <property type="match status" value="1"/>
</dbReference>
<dbReference type="OrthoDB" id="9803736at2"/>